<dbReference type="CDD" id="cd06613">
    <property type="entry name" value="STKc_MAP4K3_like"/>
    <property type="match status" value="1"/>
</dbReference>
<comment type="catalytic activity">
    <reaction evidence="9">
        <text>L-threonyl-[protein] + ATP = O-phospho-L-threonyl-[protein] + ADP + H(+)</text>
        <dbReference type="Rhea" id="RHEA:46608"/>
        <dbReference type="Rhea" id="RHEA-COMP:11060"/>
        <dbReference type="Rhea" id="RHEA-COMP:11605"/>
        <dbReference type="ChEBI" id="CHEBI:15378"/>
        <dbReference type="ChEBI" id="CHEBI:30013"/>
        <dbReference type="ChEBI" id="CHEBI:30616"/>
        <dbReference type="ChEBI" id="CHEBI:61977"/>
        <dbReference type="ChEBI" id="CHEBI:456216"/>
        <dbReference type="EC" id="2.7.11.1"/>
    </reaction>
</comment>
<dbReference type="GO" id="GO:0008349">
    <property type="term" value="F:MAP kinase kinase kinase kinase activity"/>
    <property type="evidence" value="ECO:0007669"/>
    <property type="project" value="InterPro"/>
</dbReference>
<dbReference type="GeneID" id="113055300"/>
<evidence type="ECO:0000256" key="5">
    <source>
        <dbReference type="ARBA" id="ARBA00022679"/>
    </source>
</evidence>
<evidence type="ECO:0000313" key="17">
    <source>
        <dbReference type="RefSeq" id="XP_026077275.1"/>
    </source>
</evidence>
<feature type="active site" description="Proton acceptor" evidence="10">
    <location>
        <position position="136"/>
    </location>
</feature>
<dbReference type="PROSITE" id="PS50011">
    <property type="entry name" value="PROTEIN_KINASE_DOM"/>
    <property type="match status" value="1"/>
</dbReference>
<comment type="function">
    <text evidence="9">Serine/threonine kinase that plays a role in the response to environmental stress. Appears to act upstream of the JUN N-terminal pathway.</text>
</comment>
<protein>
    <recommendedName>
        <fullName evidence="9">Mitogen-activated protein kinase kinase kinase kinase</fullName>
        <ecNumber evidence="9">2.7.11.1</ecNumber>
    </recommendedName>
</protein>
<evidence type="ECO:0000256" key="2">
    <source>
        <dbReference type="ARBA" id="ARBA00008874"/>
    </source>
</evidence>
<evidence type="ECO:0000256" key="9">
    <source>
        <dbReference type="PIRNR" id="PIRNR038172"/>
    </source>
</evidence>
<dbReference type="PANTHER" id="PTHR48012:SF17">
    <property type="entry name" value="MITOGEN-ACTIVATED PROTEIN KINASE KINASE KINASE KINASE 3"/>
    <property type="match status" value="1"/>
</dbReference>
<dbReference type="RefSeq" id="XP_026077275.1">
    <property type="nucleotide sequence ID" value="XM_026221490.1"/>
</dbReference>
<dbReference type="PROSITE" id="PS50219">
    <property type="entry name" value="CNH"/>
    <property type="match status" value="1"/>
</dbReference>
<evidence type="ECO:0000256" key="11">
    <source>
        <dbReference type="PIRSR" id="PIRSR038172-2"/>
    </source>
</evidence>
<sequence>MNSSFDLSRRNPQEDFELIQRIGSGTYGDVYKARNVTTGELAAIKVIKLEPGEDFAVVQQEIIMMKDCKHSNIVAYFGSYLRRDKLWICMEYCGGGSLQDIYHVTGPLTESQIAYVTRETLQGLFYLHNKGKMHRDIKGANILLTDNGYIKLADFGVSAQITATLAKRKSFIGTPYWMAPEVAAVERKGGYNHLCDIWAVGITAIELAELQPPMFDLHPMRALFLMTKSNFQPPKLKDKVKWTNNFHIFVKLALTKNPKKRPPADKLLQHPFVSQPLSRILAIELLDKANNPDNSSYTDLDDDDPEPEFKYRGLFLPVSPLSRRVLRFAARRKPPVSVPHRIRSTSRTSREGKTLSEINFGQVKFDPPLTTETKPHHEPPDTDDFLDCAEEIYYTARSNLDLQMDYEEESPKGSILGGNKSLLKSVEEELHQSTKSSTMRPKFPPPLPPKPKPSPGPHQSLSGDHDGNQGTIKRCPGPESPTRSSTNVPPRPPPPRLSANKLSSLDNGTSPSEHSPSTERQSTMPPAVPTPKDKKDFPKPISNGLPPTPEVHMGACFSKVFNGCPLKIHCATSWINPDTRDQYLIFGAEEGIYTLNLNELHETSMEQLFPRRCTWLYVMSNSLLSISGKACHLYSHSLVGLFEHARQMQKLPVAIPTHKLPDKMIPRKFTVSTKIPETKGCQKCCVVRNPYTGHKYLCGAFQSSIVLFEWVESMQRFMLVKSIDFPLPCPLEVFEMLVVPEHLYPLICIAVSKGTELNQVVRFETLNPSSTSNWFDSDTPQSCVIHVTQLERDTILVCLDRCIKIVNLQGRLKSSRKLSAELTFNFQIESIVCLQDSVLAFWRHGMQGRSFKSNEITQEISDNSRIFRLLGSDRVVVLESRPTDNPTAHSNLYILAGHENSY</sequence>
<proteinExistence type="inferred from homology"/>
<dbReference type="EC" id="2.7.11.1" evidence="9"/>
<dbReference type="GO" id="GO:0005737">
    <property type="term" value="C:cytoplasm"/>
    <property type="evidence" value="ECO:0007669"/>
    <property type="project" value="TreeGrafter"/>
</dbReference>
<dbReference type="AlphaFoldDB" id="A0A6P6KYD2"/>
<dbReference type="Pfam" id="PF00780">
    <property type="entry name" value="CNH"/>
    <property type="match status" value="1"/>
</dbReference>
<dbReference type="SMART" id="SM00220">
    <property type="entry name" value="S_TKc"/>
    <property type="match status" value="1"/>
</dbReference>
<dbReference type="InterPro" id="IPR000719">
    <property type="entry name" value="Prot_kinase_dom"/>
</dbReference>
<keyword evidence="16" id="KW-1185">Reference proteome</keyword>
<dbReference type="SUPFAM" id="SSF56112">
    <property type="entry name" value="Protein kinase-like (PK-like)"/>
    <property type="match status" value="1"/>
</dbReference>
<evidence type="ECO:0000256" key="8">
    <source>
        <dbReference type="ARBA" id="ARBA00022840"/>
    </source>
</evidence>
<name>A0A6P6KYD2_CARAU</name>
<evidence type="ECO:0000256" key="6">
    <source>
        <dbReference type="ARBA" id="ARBA00022741"/>
    </source>
</evidence>
<dbReference type="InterPro" id="IPR050629">
    <property type="entry name" value="STE20/SPS1-PAK"/>
</dbReference>
<evidence type="ECO:0000259" key="14">
    <source>
        <dbReference type="PROSITE" id="PS50011"/>
    </source>
</evidence>
<feature type="compositionally biased region" description="Pro residues" evidence="13">
    <location>
        <begin position="442"/>
        <end position="456"/>
    </location>
</feature>
<dbReference type="GO" id="GO:0005524">
    <property type="term" value="F:ATP binding"/>
    <property type="evidence" value="ECO:0007669"/>
    <property type="project" value="UniProtKB-UniRule"/>
</dbReference>
<gene>
    <name evidence="17" type="primary">LOC113055300</name>
</gene>
<dbReference type="InterPro" id="IPR011009">
    <property type="entry name" value="Kinase-like_dom_sf"/>
</dbReference>
<evidence type="ECO:0000256" key="3">
    <source>
        <dbReference type="ARBA" id="ARBA00022527"/>
    </source>
</evidence>
<accession>A0A6P6KYD2</accession>
<reference evidence="17" key="1">
    <citation type="submission" date="2025-08" db="UniProtKB">
        <authorList>
            <consortium name="RefSeq"/>
        </authorList>
    </citation>
    <scope>IDENTIFICATION</scope>
    <source>
        <strain evidence="17">Wakin</strain>
        <tissue evidence="17">Muscle</tissue>
    </source>
</reference>
<comment type="catalytic activity">
    <reaction evidence="9">
        <text>L-seryl-[protein] + ATP = O-phospho-L-seryl-[protein] + ADP + H(+)</text>
        <dbReference type="Rhea" id="RHEA:17989"/>
        <dbReference type="Rhea" id="RHEA-COMP:9863"/>
        <dbReference type="Rhea" id="RHEA-COMP:11604"/>
        <dbReference type="ChEBI" id="CHEBI:15378"/>
        <dbReference type="ChEBI" id="CHEBI:29999"/>
        <dbReference type="ChEBI" id="CHEBI:30616"/>
        <dbReference type="ChEBI" id="CHEBI:83421"/>
        <dbReference type="ChEBI" id="CHEBI:456216"/>
        <dbReference type="EC" id="2.7.11.1"/>
    </reaction>
</comment>
<dbReference type="FunFam" id="1.10.510.10:FF:000031">
    <property type="entry name" value="Mitogen-activated protein kinase kinase kinase kinase"/>
    <property type="match status" value="1"/>
</dbReference>
<evidence type="ECO:0000256" key="12">
    <source>
        <dbReference type="PROSITE-ProRule" id="PRU10141"/>
    </source>
</evidence>
<dbReference type="InterPro" id="IPR021160">
    <property type="entry name" value="MAPKKKK"/>
</dbReference>
<dbReference type="PROSITE" id="PS00107">
    <property type="entry name" value="PROTEIN_KINASE_ATP"/>
    <property type="match status" value="1"/>
</dbReference>
<feature type="domain" description="Protein kinase" evidence="14">
    <location>
        <begin position="16"/>
        <end position="273"/>
    </location>
</feature>
<feature type="compositionally biased region" description="Polar residues" evidence="13">
    <location>
        <begin position="500"/>
        <end position="524"/>
    </location>
</feature>
<dbReference type="PANTHER" id="PTHR48012">
    <property type="entry name" value="STERILE20-LIKE KINASE, ISOFORM B-RELATED"/>
    <property type="match status" value="1"/>
</dbReference>
<evidence type="ECO:0000256" key="10">
    <source>
        <dbReference type="PIRSR" id="PIRSR038172-1"/>
    </source>
</evidence>
<evidence type="ECO:0000256" key="4">
    <source>
        <dbReference type="ARBA" id="ARBA00022553"/>
    </source>
</evidence>
<dbReference type="InterPro" id="IPR001180">
    <property type="entry name" value="CNH_dom"/>
</dbReference>
<evidence type="ECO:0000256" key="7">
    <source>
        <dbReference type="ARBA" id="ARBA00022777"/>
    </source>
</evidence>
<dbReference type="Pfam" id="PF00069">
    <property type="entry name" value="Pkinase"/>
    <property type="match status" value="1"/>
</dbReference>
<keyword evidence="7 9" id="KW-0418">Kinase</keyword>
<feature type="binding site" evidence="11">
    <location>
        <begin position="22"/>
        <end position="30"/>
    </location>
    <ligand>
        <name>ATP</name>
        <dbReference type="ChEBI" id="CHEBI:30616"/>
    </ligand>
</feature>
<comment type="cofactor">
    <cofactor evidence="1 9">
        <name>Mg(2+)</name>
        <dbReference type="ChEBI" id="CHEBI:18420"/>
    </cofactor>
</comment>
<organism evidence="16 17">
    <name type="scientific">Carassius auratus</name>
    <name type="common">Goldfish</name>
    <dbReference type="NCBI Taxonomy" id="7957"/>
    <lineage>
        <taxon>Eukaryota</taxon>
        <taxon>Metazoa</taxon>
        <taxon>Chordata</taxon>
        <taxon>Craniata</taxon>
        <taxon>Vertebrata</taxon>
        <taxon>Euteleostomi</taxon>
        <taxon>Actinopterygii</taxon>
        <taxon>Neopterygii</taxon>
        <taxon>Teleostei</taxon>
        <taxon>Ostariophysi</taxon>
        <taxon>Cypriniformes</taxon>
        <taxon>Cyprinidae</taxon>
        <taxon>Cyprininae</taxon>
        <taxon>Carassius</taxon>
    </lineage>
</organism>
<evidence type="ECO:0000259" key="15">
    <source>
        <dbReference type="PROSITE" id="PS50219"/>
    </source>
</evidence>
<dbReference type="PIRSF" id="PIRSF038172">
    <property type="entry name" value="MAPKKKK"/>
    <property type="match status" value="1"/>
</dbReference>
<feature type="binding site" evidence="11 12">
    <location>
        <position position="45"/>
    </location>
    <ligand>
        <name>ATP</name>
        <dbReference type="ChEBI" id="CHEBI:30616"/>
    </ligand>
</feature>
<keyword evidence="5 9" id="KW-0808">Transferase</keyword>
<keyword evidence="3 9" id="KW-0723">Serine/threonine-protein kinase</keyword>
<evidence type="ECO:0000256" key="13">
    <source>
        <dbReference type="SAM" id="MobiDB-lite"/>
    </source>
</evidence>
<feature type="domain" description="CNH" evidence="15">
    <location>
        <begin position="565"/>
        <end position="875"/>
    </location>
</feature>
<keyword evidence="8 9" id="KW-0067">ATP-binding</keyword>
<dbReference type="InterPro" id="IPR017441">
    <property type="entry name" value="Protein_kinase_ATP_BS"/>
</dbReference>
<comment type="similarity">
    <text evidence="2 9">Belongs to the protein kinase superfamily. STE Ser/Thr protein kinase family. STE20 subfamily.</text>
</comment>
<keyword evidence="4" id="KW-0597">Phosphoprotein</keyword>
<dbReference type="SMART" id="SM00036">
    <property type="entry name" value="CNH"/>
    <property type="match status" value="1"/>
</dbReference>
<evidence type="ECO:0000256" key="1">
    <source>
        <dbReference type="ARBA" id="ARBA00001946"/>
    </source>
</evidence>
<dbReference type="Gene3D" id="1.10.510.10">
    <property type="entry name" value="Transferase(Phosphotransferase) domain 1"/>
    <property type="match status" value="1"/>
</dbReference>
<feature type="region of interest" description="Disordered" evidence="13">
    <location>
        <begin position="337"/>
        <end position="384"/>
    </location>
</feature>
<keyword evidence="6 9" id="KW-0547">Nucleotide-binding</keyword>
<feature type="region of interest" description="Disordered" evidence="13">
    <location>
        <begin position="426"/>
        <end position="545"/>
    </location>
</feature>
<dbReference type="Proteomes" id="UP000515129">
    <property type="component" value="Chromosome 36"/>
</dbReference>
<evidence type="ECO:0000313" key="16">
    <source>
        <dbReference type="Proteomes" id="UP000515129"/>
    </source>
</evidence>